<dbReference type="PROSITE" id="PS50887">
    <property type="entry name" value="GGDEF"/>
    <property type="match status" value="1"/>
</dbReference>
<dbReference type="SUPFAM" id="SSF55781">
    <property type="entry name" value="GAF domain-like"/>
    <property type="match status" value="2"/>
</dbReference>
<dbReference type="Gene3D" id="1.10.490.10">
    <property type="entry name" value="Globins"/>
    <property type="match status" value="1"/>
</dbReference>
<organism evidence="5 6">
    <name type="scientific">Acidithiobacillus thiooxidans</name>
    <name type="common">Thiobacillus thiooxidans</name>
    <dbReference type="NCBI Taxonomy" id="930"/>
    <lineage>
        <taxon>Bacteria</taxon>
        <taxon>Pseudomonadati</taxon>
        <taxon>Pseudomonadota</taxon>
        <taxon>Acidithiobacillia</taxon>
        <taxon>Acidithiobacillales</taxon>
        <taxon>Acidithiobacillaceae</taxon>
        <taxon>Acidithiobacillus</taxon>
    </lineage>
</organism>
<dbReference type="InterPro" id="IPR029787">
    <property type="entry name" value="Nucleotide_cyclase"/>
</dbReference>
<dbReference type="EMBL" id="LWRY01000009">
    <property type="protein sequence ID" value="OCX75860.1"/>
    <property type="molecule type" value="Genomic_DNA"/>
</dbReference>
<reference evidence="5" key="1">
    <citation type="journal article" date="2016" name="Int. J. Mol. Sci.">
        <title>Comparative genomics of the extreme acidophile Acidithiobacillus thiooxidans reveals intraspecific divergence and niche adaptation.</title>
        <authorList>
            <person name="Zhang X."/>
            <person name="Feng X."/>
            <person name="Tao J."/>
            <person name="Ma L."/>
            <person name="Xiao Y."/>
            <person name="Liang Y."/>
            <person name="Liu X."/>
            <person name="Yin H."/>
        </authorList>
    </citation>
    <scope>NUCLEOTIDE SEQUENCE [LARGE SCALE GENOMIC DNA]</scope>
    <source>
        <strain evidence="5">DXS-W</strain>
    </source>
</reference>
<dbReference type="Pfam" id="PF00990">
    <property type="entry name" value="GGDEF"/>
    <property type="match status" value="1"/>
</dbReference>
<dbReference type="FunFam" id="3.30.70.270:FF:000001">
    <property type="entry name" value="Diguanylate cyclase domain protein"/>
    <property type="match status" value="1"/>
</dbReference>
<dbReference type="SMART" id="SM00052">
    <property type="entry name" value="EAL"/>
    <property type="match status" value="1"/>
</dbReference>
<accession>A0A1C2IW77</accession>
<dbReference type="Gene3D" id="3.20.20.450">
    <property type="entry name" value="EAL domain"/>
    <property type="match status" value="1"/>
</dbReference>
<gene>
    <name evidence="5" type="ORF">A6M23_01100</name>
</gene>
<comment type="caution">
    <text evidence="5">The sequence shown here is derived from an EMBL/GenBank/DDBJ whole genome shotgun (WGS) entry which is preliminary data.</text>
</comment>
<evidence type="ECO:0000259" key="3">
    <source>
        <dbReference type="PROSITE" id="PS50883"/>
    </source>
</evidence>
<evidence type="ECO:0000259" key="4">
    <source>
        <dbReference type="PROSITE" id="PS50887"/>
    </source>
</evidence>
<dbReference type="InterPro" id="IPR029016">
    <property type="entry name" value="GAF-like_dom_sf"/>
</dbReference>
<feature type="domain" description="EAL" evidence="3">
    <location>
        <begin position="675"/>
        <end position="927"/>
    </location>
</feature>
<dbReference type="InterPro" id="IPR009050">
    <property type="entry name" value="Globin-like_sf"/>
</dbReference>
<dbReference type="CDD" id="cd01948">
    <property type="entry name" value="EAL"/>
    <property type="match status" value="1"/>
</dbReference>
<dbReference type="GO" id="GO:0019825">
    <property type="term" value="F:oxygen binding"/>
    <property type="evidence" value="ECO:0007669"/>
    <property type="project" value="InterPro"/>
</dbReference>
<dbReference type="InterPro" id="IPR044398">
    <property type="entry name" value="Globin-sensor_dom"/>
</dbReference>
<evidence type="ECO:0000256" key="2">
    <source>
        <dbReference type="ARBA" id="ARBA00029839"/>
    </source>
</evidence>
<dbReference type="CDD" id="cd01949">
    <property type="entry name" value="GGDEF"/>
    <property type="match status" value="1"/>
</dbReference>
<dbReference type="SUPFAM" id="SSF55073">
    <property type="entry name" value="Nucleotide cyclase"/>
    <property type="match status" value="1"/>
</dbReference>
<evidence type="ECO:0000256" key="1">
    <source>
        <dbReference type="ARBA" id="ARBA00015125"/>
    </source>
</evidence>
<dbReference type="NCBIfam" id="TIGR00254">
    <property type="entry name" value="GGDEF"/>
    <property type="match status" value="1"/>
</dbReference>
<dbReference type="InterPro" id="IPR012292">
    <property type="entry name" value="Globin/Proto"/>
</dbReference>
<dbReference type="Gene3D" id="3.30.450.40">
    <property type="match status" value="2"/>
</dbReference>
<dbReference type="GO" id="GO:0071111">
    <property type="term" value="F:cyclic-guanylate-specific phosphodiesterase activity"/>
    <property type="evidence" value="ECO:0007669"/>
    <property type="project" value="InterPro"/>
</dbReference>
<dbReference type="SMART" id="SM00267">
    <property type="entry name" value="GGDEF"/>
    <property type="match status" value="1"/>
</dbReference>
<proteinExistence type="predicted"/>
<dbReference type="SMART" id="SM00065">
    <property type="entry name" value="GAF"/>
    <property type="match status" value="1"/>
</dbReference>
<dbReference type="Pfam" id="PF00563">
    <property type="entry name" value="EAL"/>
    <property type="match status" value="1"/>
</dbReference>
<dbReference type="Pfam" id="PF13185">
    <property type="entry name" value="GAF_2"/>
    <property type="match status" value="2"/>
</dbReference>
<dbReference type="PANTHER" id="PTHR33121">
    <property type="entry name" value="CYCLIC DI-GMP PHOSPHODIESTERASE PDEF"/>
    <property type="match status" value="1"/>
</dbReference>
<dbReference type="PANTHER" id="PTHR33121:SF70">
    <property type="entry name" value="SIGNALING PROTEIN YKOW"/>
    <property type="match status" value="1"/>
</dbReference>
<protein>
    <recommendedName>
        <fullName evidence="1">Diguanylate cyclase DosC</fullName>
    </recommendedName>
    <alternativeName>
        <fullName evidence="2">Direct oxygen-sensing cyclase</fullName>
    </alternativeName>
</protein>
<dbReference type="Pfam" id="PF11563">
    <property type="entry name" value="Protoglobin"/>
    <property type="match status" value="1"/>
</dbReference>
<evidence type="ECO:0000313" key="6">
    <source>
        <dbReference type="Proteomes" id="UP000095008"/>
    </source>
</evidence>
<dbReference type="SUPFAM" id="SSF46458">
    <property type="entry name" value="Globin-like"/>
    <property type="match status" value="1"/>
</dbReference>
<name>A0A1C2IW77_ACITH</name>
<dbReference type="InterPro" id="IPR001633">
    <property type="entry name" value="EAL_dom"/>
</dbReference>
<dbReference type="InterPro" id="IPR050706">
    <property type="entry name" value="Cyclic-di-GMP_PDE-like"/>
</dbReference>
<keyword evidence="6" id="KW-1185">Reference proteome</keyword>
<dbReference type="GO" id="GO:0020037">
    <property type="term" value="F:heme binding"/>
    <property type="evidence" value="ECO:0007669"/>
    <property type="project" value="InterPro"/>
</dbReference>
<evidence type="ECO:0000313" key="5">
    <source>
        <dbReference type="EMBL" id="OCX75860.1"/>
    </source>
</evidence>
<dbReference type="RefSeq" id="WP_065974836.1">
    <property type="nucleotide sequence ID" value="NZ_LWRY01000009.1"/>
</dbReference>
<dbReference type="InterPro" id="IPR000160">
    <property type="entry name" value="GGDEF_dom"/>
</dbReference>
<dbReference type="OrthoDB" id="9813903at2"/>
<dbReference type="AlphaFoldDB" id="A0A1C2IW77"/>
<dbReference type="InterPro" id="IPR003018">
    <property type="entry name" value="GAF"/>
</dbReference>
<dbReference type="SUPFAM" id="SSF141868">
    <property type="entry name" value="EAL domain-like"/>
    <property type="match status" value="1"/>
</dbReference>
<sequence>MSSPFPLKSRKLLSSLLQNRQADFSAAIAQAVEQFYAKVAEYPELEIVLKRLGNERVSRLKAEQCKHSLSLLLPDDDDDFALRSQEIGKIHALMGIQSEWLINSMALYSDSLLDLLSPFFKDTPELRGYLLQRLATDLARQLQGMESAAQEERKILERIDLLLISDATPEESVGRMIDKLMSIPGLDGAWISHSDDGIHLLRDQVSGEELQEYLDTVEIRLDNSPFGQGPAGTAWRSGEIIYIDDWQTDPMSNPWRMATQKYGWRSNVTIPVKVNAKPYAVIALYSKIPGFFRVPNRQNLIRHLAIMLGIAIGRHQQQIRIDRLNSLYRAFLAEGDILIRARSETEILRKTCQHIVEGTLFKTAYVMKPDQDDCFKALAGAGTGSGTLGNLGIQLFSDRPSLLRDTWQSERLQYRNDYRNDPAFSAQHNLMEQQNWASVATIPIRRNGQIWAILGVTSSEKNIFDQEILGTLARVGKLIGYGLDEMDLKKRIDQERITQSWMARHDALTRLPNRVALLDRIPEAIQRTRREEKLLGICMLDLDDFKPVNDQHGHAAGDVLLQKVANRLGQALRQTDFVARVGGDEFALVLENIQNMEDVEKLMVRISEALERPYVLPGNITVKIGASLGITIFPFDEGDSEILLRHADQALYVAKANKAERSHFWASFQGEEVFSGESNLPYLTLLQQDEGLIAYYQPILHLATGRIIGIEALARLRQGTEIILPDTFIPHLDSRAAQMLTSRILRIATRTAQQLHIAGFPLEVAVNIPPDALFADNFLPELQAVLADCTLAPEQLTLEILENGDFLSLQLAQEKIATIRSLGVRVALDDVGSAYASLLRLKEIAVDEVKLDQCLVRGIPEQPGDLIFVGSVAALALSMGSRYVVEGAETPETLDALAVLGVDCVQGYAIARPMPEESLLPWLQAWTPEPQNNQPKTLLGAYASHLQFDSLYQIAPAILGQLPSLDDSHRCRLGKYLDTHGLADSALATAHHAYHACISREHSPEEITRLRKKMADNFAATHDSLPENQARIHPENDS</sequence>
<feature type="domain" description="GGDEF" evidence="4">
    <location>
        <begin position="533"/>
        <end position="667"/>
    </location>
</feature>
<dbReference type="InterPro" id="IPR043128">
    <property type="entry name" value="Rev_trsase/Diguanyl_cyclase"/>
</dbReference>
<dbReference type="InterPro" id="IPR035919">
    <property type="entry name" value="EAL_sf"/>
</dbReference>
<dbReference type="Proteomes" id="UP000095008">
    <property type="component" value="Unassembled WGS sequence"/>
</dbReference>
<dbReference type="PROSITE" id="PS50883">
    <property type="entry name" value="EAL"/>
    <property type="match status" value="1"/>
</dbReference>
<dbReference type="Gene3D" id="3.30.70.270">
    <property type="match status" value="1"/>
</dbReference>